<dbReference type="GO" id="GO:1901982">
    <property type="term" value="F:maltose binding"/>
    <property type="evidence" value="ECO:0007669"/>
    <property type="project" value="TreeGrafter"/>
</dbReference>
<dbReference type="GO" id="GO:0042956">
    <property type="term" value="P:maltodextrin transmembrane transport"/>
    <property type="evidence" value="ECO:0007669"/>
    <property type="project" value="TreeGrafter"/>
</dbReference>
<keyword evidence="3 4" id="KW-0732">Signal</keyword>
<feature type="chain" id="PRO_5043963815" evidence="4">
    <location>
        <begin position="21"/>
        <end position="435"/>
    </location>
</feature>
<organism evidence="5">
    <name type="scientific">Jonesiaceae bacterium BS-20</name>
    <dbReference type="NCBI Taxonomy" id="3120821"/>
    <lineage>
        <taxon>Bacteria</taxon>
        <taxon>Bacillati</taxon>
        <taxon>Actinomycetota</taxon>
        <taxon>Actinomycetes</taxon>
        <taxon>Micrococcales</taxon>
        <taxon>Jonesiaceae</taxon>
    </lineage>
</organism>
<dbReference type="InterPro" id="IPR006059">
    <property type="entry name" value="SBP"/>
</dbReference>
<proteinExistence type="inferred from homology"/>
<feature type="signal peptide" evidence="4">
    <location>
        <begin position="1"/>
        <end position="20"/>
    </location>
</feature>
<evidence type="ECO:0000313" key="5">
    <source>
        <dbReference type="EMBL" id="XBH21322.1"/>
    </source>
</evidence>
<name>A0AAU7DT29_9MICO</name>
<dbReference type="Pfam" id="PF01547">
    <property type="entry name" value="SBP_bac_1"/>
    <property type="match status" value="1"/>
</dbReference>
<protein>
    <submittedName>
        <fullName evidence="5">Extracellular solute-binding protein</fullName>
    </submittedName>
</protein>
<dbReference type="GO" id="GO:0015768">
    <property type="term" value="P:maltose transport"/>
    <property type="evidence" value="ECO:0007669"/>
    <property type="project" value="TreeGrafter"/>
</dbReference>
<sequence length="435" mass="45838">MKFRAKGVIGLAAVAALSLAACSSGDGGGGDKSPSGSEKPSEPITMKFQSLSDQPGAIAATEEIVAAWNKENPDTQVEIVPAGWDGVYDKLVTQFTGGAAPDIIHYETASIIPFAEDGYIADLSDYLSDDVKKDIDQGIWDSVTVNDEIIAVPTELQSYMVFANKGILDEAGVEIPTGDTMAWDELRAIAKATTTDSTFGLGWGLKSPTATFMSLGLGFDGTYFEGTGPDAQIKIGAGELEVPKRIGEMAFDDKSIDPVSLTQSGSEVLASFYAGNVALTVQGSFQGANMAKDAPADLDWIALPPLAGTVSAAQSANPQTLSVNIDSEYVEQAAEFVNFFAGGENMAKLNLADALIPASNSARESIATETKGADGWDQILASGQHLTSAPFLFATSYSQWKDTVATPAFQKFLAQQIDLDALGKELEAGWEQVNR</sequence>
<keyword evidence="2" id="KW-0813">Transport</keyword>
<dbReference type="GO" id="GO:0055052">
    <property type="term" value="C:ATP-binding cassette (ABC) transporter complex, substrate-binding subunit-containing"/>
    <property type="evidence" value="ECO:0007669"/>
    <property type="project" value="TreeGrafter"/>
</dbReference>
<comment type="similarity">
    <text evidence="1">Belongs to the bacterial solute-binding protein 1 family.</text>
</comment>
<dbReference type="AlphaFoldDB" id="A0AAU7DT29"/>
<dbReference type="PROSITE" id="PS51257">
    <property type="entry name" value="PROKAR_LIPOPROTEIN"/>
    <property type="match status" value="1"/>
</dbReference>
<dbReference type="PANTHER" id="PTHR30061:SF50">
    <property type="entry name" value="MALTOSE_MALTODEXTRIN-BINDING PERIPLASMIC PROTEIN"/>
    <property type="match status" value="1"/>
</dbReference>
<dbReference type="Gene3D" id="3.40.190.10">
    <property type="entry name" value="Periplasmic binding protein-like II"/>
    <property type="match status" value="1"/>
</dbReference>
<reference evidence="5" key="1">
    <citation type="submission" date="2024-02" db="EMBL/GenBank/DDBJ databases">
        <title>Tomenella chthoni gen. nov. sp. nov., a member of the family Jonesiaceae isolated from bat guano.</title>
        <authorList>
            <person name="Miller S.L."/>
            <person name="King J."/>
            <person name="Sankaranarayanan K."/>
            <person name="Lawson P.A."/>
        </authorList>
    </citation>
    <scope>NUCLEOTIDE SEQUENCE</scope>
    <source>
        <strain evidence="5">BS-20</strain>
    </source>
</reference>
<gene>
    <name evidence="5" type="ORF">V5R04_14090</name>
</gene>
<dbReference type="EMBL" id="CP146203">
    <property type="protein sequence ID" value="XBH21322.1"/>
    <property type="molecule type" value="Genomic_DNA"/>
</dbReference>
<evidence type="ECO:0000256" key="2">
    <source>
        <dbReference type="ARBA" id="ARBA00022448"/>
    </source>
</evidence>
<accession>A0AAU7DT29</accession>
<evidence type="ECO:0000256" key="3">
    <source>
        <dbReference type="ARBA" id="ARBA00022729"/>
    </source>
</evidence>
<dbReference type="PANTHER" id="PTHR30061">
    <property type="entry name" value="MALTOSE-BINDING PERIPLASMIC PROTEIN"/>
    <property type="match status" value="1"/>
</dbReference>
<dbReference type="SUPFAM" id="SSF53850">
    <property type="entry name" value="Periplasmic binding protein-like II"/>
    <property type="match status" value="1"/>
</dbReference>
<evidence type="ECO:0000256" key="4">
    <source>
        <dbReference type="SAM" id="SignalP"/>
    </source>
</evidence>
<evidence type="ECO:0000256" key="1">
    <source>
        <dbReference type="ARBA" id="ARBA00008520"/>
    </source>
</evidence>